<keyword evidence="2" id="KW-0597">Phosphoprotein</keyword>
<dbReference type="SMART" id="SM00326">
    <property type="entry name" value="SH3"/>
    <property type="match status" value="1"/>
</dbReference>
<evidence type="ECO:0000313" key="10">
    <source>
        <dbReference type="EMBL" id="KAF7726974.1"/>
    </source>
</evidence>
<dbReference type="GO" id="GO:0005085">
    <property type="term" value="F:guanyl-nucleotide exchange factor activity"/>
    <property type="evidence" value="ECO:0007669"/>
    <property type="project" value="UniProtKB-KW"/>
</dbReference>
<comment type="caution">
    <text evidence="10">The sequence shown here is derived from an EMBL/GenBank/DDBJ whole genome shotgun (WGS) entry which is preliminary data.</text>
</comment>
<accession>A0A8H7BU37</accession>
<dbReference type="InterPro" id="IPR001715">
    <property type="entry name" value="CH_dom"/>
</dbReference>
<feature type="region of interest" description="Disordered" evidence="5">
    <location>
        <begin position="178"/>
        <end position="284"/>
    </location>
</feature>
<organism evidence="10 11">
    <name type="scientific">Apophysomyces ossiformis</name>
    <dbReference type="NCBI Taxonomy" id="679940"/>
    <lineage>
        <taxon>Eukaryota</taxon>
        <taxon>Fungi</taxon>
        <taxon>Fungi incertae sedis</taxon>
        <taxon>Mucoromycota</taxon>
        <taxon>Mucoromycotina</taxon>
        <taxon>Mucoromycetes</taxon>
        <taxon>Mucorales</taxon>
        <taxon>Mucorineae</taxon>
        <taxon>Mucoraceae</taxon>
        <taxon>Apophysomyces</taxon>
    </lineage>
</organism>
<dbReference type="SMART" id="SM00233">
    <property type="entry name" value="PH"/>
    <property type="match status" value="1"/>
</dbReference>
<dbReference type="GO" id="GO:0007032">
    <property type="term" value="P:endosome organization"/>
    <property type="evidence" value="ECO:0007669"/>
    <property type="project" value="TreeGrafter"/>
</dbReference>
<reference evidence="10" key="1">
    <citation type="submission" date="2020-01" db="EMBL/GenBank/DDBJ databases">
        <title>Genome Sequencing of Three Apophysomyces-Like Fungal Strains Confirms a Novel Fungal Genus in the Mucoromycota with divergent Burkholderia-like Endosymbiotic Bacteria.</title>
        <authorList>
            <person name="Stajich J.E."/>
            <person name="Macias A.M."/>
            <person name="Carter-House D."/>
            <person name="Lovett B."/>
            <person name="Kasson L.R."/>
            <person name="Berry K."/>
            <person name="Grigoriev I."/>
            <person name="Chang Y."/>
            <person name="Spatafora J."/>
            <person name="Kasson M.T."/>
        </authorList>
    </citation>
    <scope>NUCLEOTIDE SEQUENCE</scope>
    <source>
        <strain evidence="10">NRRL A-21654</strain>
    </source>
</reference>
<dbReference type="PRINTS" id="PR00452">
    <property type="entry name" value="SH3DOMAIN"/>
</dbReference>
<dbReference type="SUPFAM" id="SSF50044">
    <property type="entry name" value="SH3-domain"/>
    <property type="match status" value="1"/>
</dbReference>
<feature type="domain" description="Calponin-homology (CH)" evidence="8">
    <location>
        <begin position="551"/>
        <end position="658"/>
    </location>
</feature>
<dbReference type="GO" id="GO:0005769">
    <property type="term" value="C:early endosome"/>
    <property type="evidence" value="ECO:0007669"/>
    <property type="project" value="TreeGrafter"/>
</dbReference>
<dbReference type="InterPro" id="IPR045188">
    <property type="entry name" value="Boi1/Boi2-like"/>
</dbReference>
<proteinExistence type="predicted"/>
<name>A0A8H7BU37_9FUNG</name>
<dbReference type="PROSITE" id="PS50002">
    <property type="entry name" value="SH3"/>
    <property type="match status" value="1"/>
</dbReference>
<gene>
    <name evidence="10" type="primary">BOI2_4</name>
    <name evidence="10" type="ORF">EC973_008169</name>
</gene>
<dbReference type="Gene3D" id="2.30.30.40">
    <property type="entry name" value="SH3 Domains"/>
    <property type="match status" value="1"/>
</dbReference>
<dbReference type="GO" id="GO:0055037">
    <property type="term" value="C:recycling endosome"/>
    <property type="evidence" value="ECO:0007669"/>
    <property type="project" value="TreeGrafter"/>
</dbReference>
<feature type="domain" description="PH" evidence="7">
    <location>
        <begin position="326"/>
        <end position="422"/>
    </location>
</feature>
<evidence type="ECO:0000259" key="6">
    <source>
        <dbReference type="PROSITE" id="PS50002"/>
    </source>
</evidence>
<dbReference type="Gene3D" id="2.30.29.30">
    <property type="entry name" value="Pleckstrin-homology domain (PH domain)/Phosphotyrosine-binding domain (PTB)"/>
    <property type="match status" value="1"/>
</dbReference>
<dbReference type="InterPro" id="IPR001660">
    <property type="entry name" value="SAM"/>
</dbReference>
<dbReference type="InterPro" id="IPR036028">
    <property type="entry name" value="SH3-like_dom_sf"/>
</dbReference>
<evidence type="ECO:0000313" key="11">
    <source>
        <dbReference type="Proteomes" id="UP000605846"/>
    </source>
</evidence>
<dbReference type="Proteomes" id="UP000605846">
    <property type="component" value="Unassembled WGS sequence"/>
</dbReference>
<dbReference type="PANTHER" id="PTHR22902:SF27">
    <property type="entry name" value="PLECKSTRIN HOMOLOGY DOMAIN-CONTAINING FAMILY A MEMBER 3"/>
    <property type="match status" value="1"/>
</dbReference>
<dbReference type="InterPro" id="IPR001452">
    <property type="entry name" value="SH3_domain"/>
</dbReference>
<dbReference type="AlphaFoldDB" id="A0A8H7BU37"/>
<dbReference type="CDD" id="cd09535">
    <property type="entry name" value="SAM_BOI-like_fungal"/>
    <property type="match status" value="1"/>
</dbReference>
<dbReference type="CDD" id="cd00014">
    <property type="entry name" value="CH_SF"/>
    <property type="match status" value="1"/>
</dbReference>
<feature type="compositionally biased region" description="Polar residues" evidence="5">
    <location>
        <begin position="208"/>
        <end position="233"/>
    </location>
</feature>
<feature type="domain" description="SAM" evidence="9">
    <location>
        <begin position="113"/>
        <end position="176"/>
    </location>
</feature>
<dbReference type="PANTHER" id="PTHR22902">
    <property type="entry name" value="SESQUIPEDALIAN"/>
    <property type="match status" value="1"/>
</dbReference>
<dbReference type="InterPro" id="IPR011993">
    <property type="entry name" value="PH-like_dom_sf"/>
</dbReference>
<dbReference type="Pfam" id="PF07647">
    <property type="entry name" value="SAM_2"/>
    <property type="match status" value="1"/>
</dbReference>
<dbReference type="PROSITE" id="PS50021">
    <property type="entry name" value="CH"/>
    <property type="match status" value="1"/>
</dbReference>
<protein>
    <submittedName>
        <fullName evidence="10">Polar growth protein</fullName>
    </submittedName>
</protein>
<dbReference type="InterPro" id="IPR013761">
    <property type="entry name" value="SAM/pointed_sf"/>
</dbReference>
<feature type="compositionally biased region" description="Basic and acidic residues" evidence="5">
    <location>
        <begin position="247"/>
        <end position="256"/>
    </location>
</feature>
<keyword evidence="11" id="KW-1185">Reference proteome</keyword>
<feature type="compositionally biased region" description="Low complexity" evidence="5">
    <location>
        <begin position="234"/>
        <end position="246"/>
    </location>
</feature>
<evidence type="ECO:0000256" key="4">
    <source>
        <dbReference type="PROSITE-ProRule" id="PRU00192"/>
    </source>
</evidence>
<keyword evidence="1 4" id="KW-0728">SH3 domain</keyword>
<feature type="domain" description="SH3" evidence="6">
    <location>
        <begin position="2"/>
        <end position="65"/>
    </location>
</feature>
<dbReference type="SMART" id="SM00454">
    <property type="entry name" value="SAM"/>
    <property type="match status" value="1"/>
</dbReference>
<dbReference type="SUPFAM" id="SSF50729">
    <property type="entry name" value="PH domain-like"/>
    <property type="match status" value="1"/>
</dbReference>
<dbReference type="Pfam" id="PF00169">
    <property type="entry name" value="PH"/>
    <property type="match status" value="1"/>
</dbReference>
<evidence type="ECO:0000256" key="3">
    <source>
        <dbReference type="ARBA" id="ARBA00022658"/>
    </source>
</evidence>
<dbReference type="GO" id="GO:0042147">
    <property type="term" value="P:retrograde transport, endosome to Golgi"/>
    <property type="evidence" value="ECO:0007669"/>
    <property type="project" value="TreeGrafter"/>
</dbReference>
<dbReference type="Gene3D" id="1.10.418.10">
    <property type="entry name" value="Calponin-like domain"/>
    <property type="match status" value="1"/>
</dbReference>
<evidence type="ECO:0000259" key="9">
    <source>
        <dbReference type="PROSITE" id="PS50105"/>
    </source>
</evidence>
<dbReference type="Gene3D" id="1.10.150.50">
    <property type="entry name" value="Transcription Factor, Ets-1"/>
    <property type="match status" value="1"/>
</dbReference>
<dbReference type="CDD" id="cd00174">
    <property type="entry name" value="SH3"/>
    <property type="match status" value="1"/>
</dbReference>
<dbReference type="FunFam" id="2.30.29.30:FF:000286">
    <property type="entry name" value="PH-protein kinase domain containing protein"/>
    <property type="match status" value="1"/>
</dbReference>
<dbReference type="EMBL" id="JABAYA010000068">
    <property type="protein sequence ID" value="KAF7726974.1"/>
    <property type="molecule type" value="Genomic_DNA"/>
</dbReference>
<dbReference type="PROSITE" id="PS50003">
    <property type="entry name" value="PH_DOMAIN"/>
    <property type="match status" value="1"/>
</dbReference>
<dbReference type="GO" id="GO:0005829">
    <property type="term" value="C:cytosol"/>
    <property type="evidence" value="ECO:0007669"/>
    <property type="project" value="GOC"/>
</dbReference>
<dbReference type="Pfam" id="PF00018">
    <property type="entry name" value="SH3_1"/>
    <property type="match status" value="1"/>
</dbReference>
<dbReference type="GO" id="GO:0001881">
    <property type="term" value="P:receptor recycling"/>
    <property type="evidence" value="ECO:0007669"/>
    <property type="project" value="TreeGrafter"/>
</dbReference>
<evidence type="ECO:0000256" key="5">
    <source>
        <dbReference type="SAM" id="MobiDB-lite"/>
    </source>
</evidence>
<evidence type="ECO:0000259" key="8">
    <source>
        <dbReference type="PROSITE" id="PS50021"/>
    </source>
</evidence>
<dbReference type="InterPro" id="IPR036872">
    <property type="entry name" value="CH_dom_sf"/>
</dbReference>
<dbReference type="OrthoDB" id="73680at2759"/>
<dbReference type="Pfam" id="PF00307">
    <property type="entry name" value="CH"/>
    <property type="match status" value="1"/>
</dbReference>
<dbReference type="PROSITE" id="PS50105">
    <property type="entry name" value="SAM_DOMAIN"/>
    <property type="match status" value="1"/>
</dbReference>
<evidence type="ECO:0000256" key="1">
    <source>
        <dbReference type="ARBA" id="ARBA00022443"/>
    </source>
</evidence>
<keyword evidence="3" id="KW-0344">Guanine-nucleotide releasing factor</keyword>
<dbReference type="SUPFAM" id="SSF47769">
    <property type="entry name" value="SAM/Pointed domain"/>
    <property type="match status" value="1"/>
</dbReference>
<dbReference type="SUPFAM" id="SSF47576">
    <property type="entry name" value="Calponin-homology domain, CH-domain"/>
    <property type="match status" value="1"/>
</dbReference>
<evidence type="ECO:0000259" key="7">
    <source>
        <dbReference type="PROSITE" id="PS50003"/>
    </source>
</evidence>
<sequence length="664" mass="74980">MQHREIVYAIHNFEAENEDEINFNVGDPIVVLEKDEKYMDGWWQGRTANGDVGLFPMNYTSPEKPPRTGTYPSSFSLEDEIDNTISHVQILPTPENSTNLSSPAKRVEKPEDWDTERVAAWLASVGLASVADNFIEQEITGDVLLDLTIDSLKELGITTYGKRHKIMHAISNLKEDIKHSEATPLPPSVGPEDDDIRYHLSPSVKPQLDTTRPISPQSLGSSNVSRSNTFNTMSSKLSSSSSGTLRSGDRGLDLKHGSSIPFRKASHKSSSSEGYEHSHSPAQSLAKNDLDVNISAISPQATNYKLSVSSVESHSSARASLEAFQAPEHEGWLHKQSDKYKTWNKRWFVLKGMNLFYFKSPKDVRMKGIIHLRGYRIIPDESIHAGRYCFKAQHDRERTFFFYTDTEESMRQWVKMLMKTSITRNFQQPVMSSNHIATVPLDVARRMRPRPPSVIMYKNARSNKANEHTMAMLQEEEDHAMQYKQTRESGIVYPTFLAEEHDVPEIPDKFMQYRQDSATVVEDDEDLIDPHGKLTKAKSVRSNDSGISGDAWTTTDYIHWINTYMPADKQINDLSSGFRNGESLIVFLEALSQKQIRRAPPSKDGSPSMVMLDNLVAAFKFMGKEGVAVDGQFTIKDVFGGNESKIIVMLEAIRIWSSTYPEDE</sequence>
<dbReference type="GO" id="GO:0005802">
    <property type="term" value="C:trans-Golgi network"/>
    <property type="evidence" value="ECO:0007669"/>
    <property type="project" value="TreeGrafter"/>
</dbReference>
<dbReference type="InterPro" id="IPR001849">
    <property type="entry name" value="PH_domain"/>
</dbReference>
<evidence type="ECO:0000256" key="2">
    <source>
        <dbReference type="ARBA" id="ARBA00022553"/>
    </source>
</evidence>